<dbReference type="InterPro" id="IPR029033">
    <property type="entry name" value="His_PPase_superfam"/>
</dbReference>
<dbReference type="Proteomes" id="UP000190961">
    <property type="component" value="Unassembled WGS sequence"/>
</dbReference>
<evidence type="ECO:0000256" key="2">
    <source>
        <dbReference type="SAM" id="MobiDB-lite"/>
    </source>
</evidence>
<name>A0A1T5JDA6_9BACT</name>
<evidence type="ECO:0000256" key="1">
    <source>
        <dbReference type="PIRSR" id="PIRSR613078-2"/>
    </source>
</evidence>
<dbReference type="STRING" id="688867.SAMN05660236_0987"/>
<reference evidence="3 4" key="1">
    <citation type="submission" date="2017-02" db="EMBL/GenBank/DDBJ databases">
        <authorList>
            <person name="Peterson S.W."/>
        </authorList>
    </citation>
    <scope>NUCLEOTIDE SEQUENCE [LARGE SCALE GENOMIC DNA]</scope>
    <source>
        <strain evidence="3 4">DSM 25262</strain>
    </source>
</reference>
<sequence>MKTLYIVRHAKSSWANPSQDDFERPLNDRGKNDAPRMGKRLKEKEVHPDLIVSSSAKRAYSTAKRIAKVLNYPKDKIKALKSLYHADEESMLAVIQDIKDKHNVVMLFGHNPGLTEFVNSFQNIELDIDNIPTCGVIAFQLNIDSWKDASWGKGKMLFFDYPKNQKD</sequence>
<evidence type="ECO:0000313" key="4">
    <source>
        <dbReference type="Proteomes" id="UP000190961"/>
    </source>
</evidence>
<dbReference type="SUPFAM" id="SSF53254">
    <property type="entry name" value="Phosphoglycerate mutase-like"/>
    <property type="match status" value="1"/>
</dbReference>
<gene>
    <name evidence="3" type="ORF">SAMN05660236_0987</name>
</gene>
<dbReference type="OrthoDB" id="9810154at2"/>
<feature type="compositionally biased region" description="Basic and acidic residues" evidence="2">
    <location>
        <begin position="21"/>
        <end position="40"/>
    </location>
</feature>
<dbReference type="Gene3D" id="3.40.50.1240">
    <property type="entry name" value="Phosphoglycerate mutase-like"/>
    <property type="match status" value="1"/>
</dbReference>
<dbReference type="PANTHER" id="PTHR47623:SF1">
    <property type="entry name" value="OS09G0287300 PROTEIN"/>
    <property type="match status" value="1"/>
</dbReference>
<dbReference type="CDD" id="cd07067">
    <property type="entry name" value="HP_PGM_like"/>
    <property type="match status" value="1"/>
</dbReference>
<dbReference type="PANTHER" id="PTHR47623">
    <property type="entry name" value="OS09G0287300 PROTEIN"/>
    <property type="match status" value="1"/>
</dbReference>
<feature type="binding site" evidence="1">
    <location>
        <position position="58"/>
    </location>
    <ligand>
        <name>substrate</name>
    </ligand>
</feature>
<dbReference type="RefSeq" id="WP_079685566.1">
    <property type="nucleotide sequence ID" value="NZ_FUZU01000001.1"/>
</dbReference>
<dbReference type="Pfam" id="PF00300">
    <property type="entry name" value="His_Phos_1"/>
    <property type="match status" value="1"/>
</dbReference>
<keyword evidence="4" id="KW-1185">Reference proteome</keyword>
<dbReference type="InterPro" id="IPR013078">
    <property type="entry name" value="His_Pase_superF_clade-1"/>
</dbReference>
<proteinExistence type="predicted"/>
<dbReference type="AlphaFoldDB" id="A0A1T5JDA6"/>
<organism evidence="3 4">
    <name type="scientific">Ohtaekwangia koreensis</name>
    <dbReference type="NCBI Taxonomy" id="688867"/>
    <lineage>
        <taxon>Bacteria</taxon>
        <taxon>Pseudomonadati</taxon>
        <taxon>Bacteroidota</taxon>
        <taxon>Cytophagia</taxon>
        <taxon>Cytophagales</taxon>
        <taxon>Fulvivirgaceae</taxon>
        <taxon>Ohtaekwangia</taxon>
    </lineage>
</organism>
<dbReference type="EMBL" id="FUZU01000001">
    <property type="protein sequence ID" value="SKC49262.1"/>
    <property type="molecule type" value="Genomic_DNA"/>
</dbReference>
<evidence type="ECO:0000313" key="3">
    <source>
        <dbReference type="EMBL" id="SKC49262.1"/>
    </source>
</evidence>
<feature type="region of interest" description="Disordered" evidence="2">
    <location>
        <begin position="15"/>
        <end position="40"/>
    </location>
</feature>
<accession>A0A1T5JDA6</accession>
<protein>
    <submittedName>
        <fullName evidence="3">Phosphohistidine phosphatase</fullName>
    </submittedName>
</protein>